<evidence type="ECO:0000313" key="3">
    <source>
        <dbReference type="Proteomes" id="UP001153269"/>
    </source>
</evidence>
<dbReference type="Proteomes" id="UP001153269">
    <property type="component" value="Unassembled WGS sequence"/>
</dbReference>
<feature type="region of interest" description="Disordered" evidence="1">
    <location>
        <begin position="219"/>
        <end position="250"/>
    </location>
</feature>
<protein>
    <submittedName>
        <fullName evidence="2">Uncharacterized protein</fullName>
    </submittedName>
</protein>
<accession>A0A9N7ZCL4</accession>
<reference evidence="2" key="1">
    <citation type="submission" date="2020-03" db="EMBL/GenBank/DDBJ databases">
        <authorList>
            <person name="Weist P."/>
        </authorList>
    </citation>
    <scope>NUCLEOTIDE SEQUENCE</scope>
</reference>
<dbReference type="EMBL" id="CADEAL010004374">
    <property type="protein sequence ID" value="CAB1458147.1"/>
    <property type="molecule type" value="Genomic_DNA"/>
</dbReference>
<evidence type="ECO:0000313" key="2">
    <source>
        <dbReference type="EMBL" id="CAB1458147.1"/>
    </source>
</evidence>
<evidence type="ECO:0000256" key="1">
    <source>
        <dbReference type="SAM" id="MobiDB-lite"/>
    </source>
</evidence>
<feature type="compositionally biased region" description="Basic and acidic residues" evidence="1">
    <location>
        <begin position="235"/>
        <end position="250"/>
    </location>
</feature>
<proteinExistence type="predicted"/>
<sequence length="250" mass="27909">MSHSNNTEPSVISENSSSFLHGYRGTNPLIGLGRVVECRIDTGCTFLFLCHCCRIRTNKRDIIDHLTGSSHLINYLMETNPEQVDTSTADINDNFLRSLAEKVEREEGRGELKVINAPESLCTQLTGRSYHWCLRMLCNRWTTSTPKNKLTVRGHSVNKTSVEGVTEKHSAVLSILGKRMKTKKKKGKVAGTLFTTSSHHPSLTLMMAMLDRLPLTHAPHDLYSGGDETGQSNDTTEREDHEGLLGKESR</sequence>
<organism evidence="2 3">
    <name type="scientific">Pleuronectes platessa</name>
    <name type="common">European plaice</name>
    <dbReference type="NCBI Taxonomy" id="8262"/>
    <lineage>
        <taxon>Eukaryota</taxon>
        <taxon>Metazoa</taxon>
        <taxon>Chordata</taxon>
        <taxon>Craniata</taxon>
        <taxon>Vertebrata</taxon>
        <taxon>Euteleostomi</taxon>
        <taxon>Actinopterygii</taxon>
        <taxon>Neopterygii</taxon>
        <taxon>Teleostei</taxon>
        <taxon>Neoteleostei</taxon>
        <taxon>Acanthomorphata</taxon>
        <taxon>Carangaria</taxon>
        <taxon>Pleuronectiformes</taxon>
        <taxon>Pleuronectoidei</taxon>
        <taxon>Pleuronectidae</taxon>
        <taxon>Pleuronectes</taxon>
    </lineage>
</organism>
<comment type="caution">
    <text evidence="2">The sequence shown here is derived from an EMBL/GenBank/DDBJ whole genome shotgun (WGS) entry which is preliminary data.</text>
</comment>
<gene>
    <name evidence="2" type="ORF">PLEPLA_LOCUS45976</name>
</gene>
<keyword evidence="3" id="KW-1185">Reference proteome</keyword>
<name>A0A9N7ZCL4_PLEPL</name>
<dbReference type="AlphaFoldDB" id="A0A9N7ZCL4"/>